<dbReference type="HOGENOM" id="CLU_025711_1_1_11"/>
<dbReference type="KEGG" id="cmd:B841_10165"/>
<dbReference type="RefSeq" id="WP_020935438.1">
    <property type="nucleotide sequence ID" value="NC_021915.1"/>
</dbReference>
<dbReference type="OrthoDB" id="4248066at2"/>
<sequence>MSNVTIIGGHGKVALLAAPLLVEAGHTVRSIIRKEEQTADVEATGAKAMVADVEKLDENGIAEVLSGSDAVVWSAGVGGGDDERTWALDRDAAIRTMDAARAVGVNRFIMVSFYGSRLVDGVFPGVDEGETMYAYFNAKAQADDYLRIKSGLDWTVLGPTELTLEEPTGKITVAQLDESGTQTPATSRANVARVVAAAVDNPASIGCTVNFYDGDTPIEKALEQGVDYVG</sequence>
<dbReference type="Pfam" id="PF13460">
    <property type="entry name" value="NAD_binding_10"/>
    <property type="match status" value="1"/>
</dbReference>
<dbReference type="PATRIC" id="fig|1224163.3.peg.2051"/>
<dbReference type="PANTHER" id="PTHR15020:SF50">
    <property type="entry name" value="UPF0659 PROTEIN YMR090W"/>
    <property type="match status" value="1"/>
</dbReference>
<gene>
    <name evidence="2" type="ORF">B841_10165</name>
</gene>
<keyword evidence="3" id="KW-1185">Reference proteome</keyword>
<name>S5T4H8_9CORY</name>
<feature type="domain" description="NAD(P)-binding" evidence="1">
    <location>
        <begin position="8"/>
        <end position="202"/>
    </location>
</feature>
<protein>
    <recommendedName>
        <fullName evidence="1">NAD(P)-binding domain-containing protein</fullName>
    </recommendedName>
</protein>
<evidence type="ECO:0000313" key="3">
    <source>
        <dbReference type="Proteomes" id="UP000015388"/>
    </source>
</evidence>
<dbReference type="SUPFAM" id="SSF51735">
    <property type="entry name" value="NAD(P)-binding Rossmann-fold domains"/>
    <property type="match status" value="1"/>
</dbReference>
<evidence type="ECO:0000259" key="1">
    <source>
        <dbReference type="Pfam" id="PF13460"/>
    </source>
</evidence>
<dbReference type="eggNOG" id="COG0702">
    <property type="taxonomic scope" value="Bacteria"/>
</dbReference>
<dbReference type="InterPro" id="IPR036291">
    <property type="entry name" value="NAD(P)-bd_dom_sf"/>
</dbReference>
<dbReference type="PANTHER" id="PTHR15020">
    <property type="entry name" value="FLAVIN REDUCTASE-RELATED"/>
    <property type="match status" value="1"/>
</dbReference>
<dbReference type="AlphaFoldDB" id="S5T4H8"/>
<dbReference type="STRING" id="1224163.B841_10165"/>
<evidence type="ECO:0000313" key="2">
    <source>
        <dbReference type="EMBL" id="AGS35505.1"/>
    </source>
</evidence>
<accession>S5T4H8</accession>
<dbReference type="EMBL" id="CP003924">
    <property type="protein sequence ID" value="AGS35505.1"/>
    <property type="molecule type" value="Genomic_DNA"/>
</dbReference>
<dbReference type="Proteomes" id="UP000015388">
    <property type="component" value="Chromosome"/>
</dbReference>
<proteinExistence type="predicted"/>
<dbReference type="InterPro" id="IPR016040">
    <property type="entry name" value="NAD(P)-bd_dom"/>
</dbReference>
<organism evidence="2 3">
    <name type="scientific">Corynebacterium maris DSM 45190</name>
    <dbReference type="NCBI Taxonomy" id="1224163"/>
    <lineage>
        <taxon>Bacteria</taxon>
        <taxon>Bacillati</taxon>
        <taxon>Actinomycetota</taxon>
        <taxon>Actinomycetes</taxon>
        <taxon>Mycobacteriales</taxon>
        <taxon>Corynebacteriaceae</taxon>
        <taxon>Corynebacterium</taxon>
    </lineage>
</organism>
<dbReference type="Gene3D" id="3.40.50.720">
    <property type="entry name" value="NAD(P)-binding Rossmann-like Domain"/>
    <property type="match status" value="1"/>
</dbReference>
<reference evidence="2 3" key="1">
    <citation type="submission" date="2012-11" db="EMBL/GenBank/DDBJ databases">
        <title>The complete genome sequence of Corynebacterium maris Coryn-1 (=DSM 45190).</title>
        <authorList>
            <person name="Schaffert L."/>
            <person name="Albersmeier A."/>
            <person name="Kalinowski J."/>
            <person name="Ruckert C."/>
        </authorList>
    </citation>
    <scope>NUCLEOTIDE SEQUENCE [LARGE SCALE GENOMIC DNA]</scope>
    <source>
        <strain evidence="3">Coryn-1</strain>
    </source>
</reference>